<accession>A0ABV3ZPS3</accession>
<feature type="binding site" evidence="5">
    <location>
        <position position="157"/>
    </location>
    <ligand>
        <name>adenosylcob(III)alamin</name>
        <dbReference type="ChEBI" id="CHEBI:18408"/>
    </ligand>
</feature>
<keyword evidence="1 5" id="KW-0846">Cobalamin</keyword>
<keyword evidence="4 5" id="KW-1283">Bacterial microcompartment</keyword>
<evidence type="ECO:0000256" key="1">
    <source>
        <dbReference type="ARBA" id="ARBA00022628"/>
    </source>
</evidence>
<comment type="catalytic activity">
    <reaction evidence="5">
        <text>ethanolamine = acetaldehyde + NH4(+)</text>
        <dbReference type="Rhea" id="RHEA:15313"/>
        <dbReference type="ChEBI" id="CHEBI:15343"/>
        <dbReference type="ChEBI" id="CHEBI:28938"/>
        <dbReference type="ChEBI" id="CHEBI:57603"/>
        <dbReference type="EC" id="4.3.1.7"/>
    </reaction>
</comment>
<dbReference type="RefSeq" id="WP_369332708.1">
    <property type="nucleotide sequence ID" value="NZ_JAULBC010000016.1"/>
</dbReference>
<organism evidence="6 7">
    <name type="scientific">Danxiaibacter flavus</name>
    <dbReference type="NCBI Taxonomy" id="3049108"/>
    <lineage>
        <taxon>Bacteria</taxon>
        <taxon>Pseudomonadati</taxon>
        <taxon>Bacteroidota</taxon>
        <taxon>Chitinophagia</taxon>
        <taxon>Chitinophagales</taxon>
        <taxon>Chitinophagaceae</taxon>
        <taxon>Danxiaibacter</taxon>
    </lineage>
</organism>
<dbReference type="PANTHER" id="PTHR39330">
    <property type="entry name" value="ETHANOLAMINE AMMONIA-LYASE LIGHT CHAIN"/>
    <property type="match status" value="1"/>
</dbReference>
<keyword evidence="2 5" id="KW-0456">Lyase</keyword>
<evidence type="ECO:0000313" key="7">
    <source>
        <dbReference type="Proteomes" id="UP001560573"/>
    </source>
</evidence>
<dbReference type="Pfam" id="PF05985">
    <property type="entry name" value="EutC"/>
    <property type="match status" value="1"/>
</dbReference>
<dbReference type="GO" id="GO:0008851">
    <property type="term" value="F:ethanolamine ammonia-lyase activity"/>
    <property type="evidence" value="ECO:0007669"/>
    <property type="project" value="UniProtKB-EC"/>
</dbReference>
<dbReference type="Gene3D" id="1.10.30.40">
    <property type="entry name" value="Ethanolamine ammonia-lyase light chain (EutC), N-terminal domain"/>
    <property type="match status" value="1"/>
</dbReference>
<comment type="pathway">
    <text evidence="5">Amine and polyamine degradation; ethanolamine degradation.</text>
</comment>
<proteinExistence type="inferred from homology"/>
<keyword evidence="7" id="KW-1185">Reference proteome</keyword>
<evidence type="ECO:0000256" key="5">
    <source>
        <dbReference type="HAMAP-Rule" id="MF_00601"/>
    </source>
</evidence>
<feature type="binding site" evidence="5">
    <location>
        <position position="207"/>
    </location>
    <ligand>
        <name>adenosylcob(III)alamin</name>
        <dbReference type="ChEBI" id="CHEBI:18408"/>
    </ligand>
</feature>
<comment type="function">
    <text evidence="5">Catalyzes the deamination of various vicinal amino-alcohols to oxo compounds. Allows this organism to utilize ethanolamine as the sole source of nitrogen and carbon in the presence of external vitamin B12.</text>
</comment>
<comment type="similarity">
    <text evidence="5">Belongs to the EutC family.</text>
</comment>
<feature type="binding site" evidence="5">
    <location>
        <position position="178"/>
    </location>
    <ligand>
        <name>adenosylcob(III)alamin</name>
        <dbReference type="ChEBI" id="CHEBI:18408"/>
    </ligand>
</feature>
<dbReference type="NCBIfam" id="NF003971">
    <property type="entry name" value="PRK05465.1"/>
    <property type="match status" value="1"/>
</dbReference>
<evidence type="ECO:0000313" key="6">
    <source>
        <dbReference type="EMBL" id="MEX6691291.1"/>
    </source>
</evidence>
<dbReference type="Gene3D" id="3.40.50.11240">
    <property type="entry name" value="Ethanolamine ammonia-lyase light chain (EutC)"/>
    <property type="match status" value="1"/>
</dbReference>
<dbReference type="PANTHER" id="PTHR39330:SF1">
    <property type="entry name" value="ETHANOLAMINE AMMONIA-LYASE SMALL SUBUNIT"/>
    <property type="match status" value="1"/>
</dbReference>
<dbReference type="InterPro" id="IPR042255">
    <property type="entry name" value="EutC_N"/>
</dbReference>
<dbReference type="Proteomes" id="UP001560573">
    <property type="component" value="Unassembled WGS sequence"/>
</dbReference>
<comment type="caution">
    <text evidence="6">The sequence shown here is derived from an EMBL/GenBank/DDBJ whole genome shotgun (WGS) entry which is preliminary data.</text>
</comment>
<name>A0ABV3ZPS3_9BACT</name>
<evidence type="ECO:0000256" key="4">
    <source>
        <dbReference type="ARBA" id="ARBA00024446"/>
    </source>
</evidence>
<dbReference type="InterPro" id="IPR009246">
    <property type="entry name" value="EutC"/>
</dbReference>
<keyword evidence="3 5" id="KW-0170">Cobalt</keyword>
<gene>
    <name evidence="5 6" type="primary">eutC</name>
    <name evidence="6" type="ORF">QTN47_27525</name>
</gene>
<dbReference type="EMBL" id="JAULBC010000016">
    <property type="protein sequence ID" value="MEX6691291.1"/>
    <property type="molecule type" value="Genomic_DNA"/>
</dbReference>
<dbReference type="InterPro" id="IPR042251">
    <property type="entry name" value="EutC_C"/>
</dbReference>
<evidence type="ECO:0000256" key="3">
    <source>
        <dbReference type="ARBA" id="ARBA00023285"/>
    </source>
</evidence>
<sequence length="251" mass="27574">MPGDQLIKPDSWSSLKAFTNARIALGRTGTAVPLNESLQFKLAHAEARDAVYSVLDTEGLQDGLQHLKISSYQLHTRARDRMIYLQRPDLGRMLDDASAHALEIDAGDYDIAIIIADGLSATAVNMHAIPLLQLLVPRLIKENISLAPVVLLQQGRVAAGDEIGSLLRAKLSLMLIGERPGLTSPDSMGAYLTYAPQKGFTDERRNCISNIRPEGLQYNAACDKIFYLIKESLRLKLSGIELKDNTMLLHA</sequence>
<comment type="cofactor">
    <cofactor evidence="5">
        <name>adenosylcob(III)alamin</name>
        <dbReference type="ChEBI" id="CHEBI:18408"/>
    </cofactor>
    <text evidence="5">Binds between the large and small subunits.</text>
</comment>
<comment type="subcellular location">
    <subcellularLocation>
        <location evidence="5">Bacterial microcompartment</location>
    </subcellularLocation>
</comment>
<dbReference type="HAMAP" id="MF_00601">
    <property type="entry name" value="EutC"/>
    <property type="match status" value="1"/>
</dbReference>
<comment type="subunit">
    <text evidence="5">The basic unit is a heterodimer which dimerizes to form tetramers. The heterotetramers trimerize; 6 large subunits form a core ring with 6 small subunits projecting outwards.</text>
</comment>
<dbReference type="EC" id="4.3.1.7" evidence="5"/>
<protein>
    <recommendedName>
        <fullName evidence="5">Ethanolamine ammonia-lyase small subunit</fullName>
        <shortName evidence="5">EAL small subunit</shortName>
        <ecNumber evidence="5">4.3.1.7</ecNumber>
    </recommendedName>
</protein>
<dbReference type="PIRSF" id="PIRSF018982">
    <property type="entry name" value="EutC"/>
    <property type="match status" value="1"/>
</dbReference>
<evidence type="ECO:0000256" key="2">
    <source>
        <dbReference type="ARBA" id="ARBA00023239"/>
    </source>
</evidence>
<reference evidence="6 7" key="1">
    <citation type="submission" date="2023-07" db="EMBL/GenBank/DDBJ databases">
        <authorList>
            <person name="Lian W.-H."/>
        </authorList>
    </citation>
    <scope>NUCLEOTIDE SEQUENCE [LARGE SCALE GENOMIC DNA]</scope>
    <source>
        <strain evidence="6 7">SYSU DXS3180</strain>
    </source>
</reference>